<protein>
    <submittedName>
        <fullName evidence="1">Uncharacterized protein</fullName>
    </submittedName>
</protein>
<proteinExistence type="predicted"/>
<accession>M2QTC5</accession>
<dbReference type="EMBL" id="KB445792">
    <property type="protein sequence ID" value="EMD40298.1"/>
    <property type="molecule type" value="Genomic_DNA"/>
</dbReference>
<reference evidence="1 2" key="1">
    <citation type="journal article" date="2012" name="Proc. Natl. Acad. Sci. U.S.A.">
        <title>Comparative genomics of Ceriporiopsis subvermispora and Phanerochaete chrysosporium provide insight into selective ligninolysis.</title>
        <authorList>
            <person name="Fernandez-Fueyo E."/>
            <person name="Ruiz-Duenas F.J."/>
            <person name="Ferreira P."/>
            <person name="Floudas D."/>
            <person name="Hibbett D.S."/>
            <person name="Canessa P."/>
            <person name="Larrondo L.F."/>
            <person name="James T.Y."/>
            <person name="Seelenfreund D."/>
            <person name="Lobos S."/>
            <person name="Polanco R."/>
            <person name="Tello M."/>
            <person name="Honda Y."/>
            <person name="Watanabe T."/>
            <person name="Watanabe T."/>
            <person name="Ryu J.S."/>
            <person name="Kubicek C.P."/>
            <person name="Schmoll M."/>
            <person name="Gaskell J."/>
            <person name="Hammel K.E."/>
            <person name="St John F.J."/>
            <person name="Vanden Wymelenberg A."/>
            <person name="Sabat G."/>
            <person name="Splinter BonDurant S."/>
            <person name="Syed K."/>
            <person name="Yadav J.S."/>
            <person name="Doddapaneni H."/>
            <person name="Subramanian V."/>
            <person name="Lavin J.L."/>
            <person name="Oguiza J.A."/>
            <person name="Perez G."/>
            <person name="Pisabarro A.G."/>
            <person name="Ramirez L."/>
            <person name="Santoyo F."/>
            <person name="Master E."/>
            <person name="Coutinho P.M."/>
            <person name="Henrissat B."/>
            <person name="Lombard V."/>
            <person name="Magnuson J.K."/>
            <person name="Kuees U."/>
            <person name="Hori C."/>
            <person name="Igarashi K."/>
            <person name="Samejima M."/>
            <person name="Held B.W."/>
            <person name="Barry K.W."/>
            <person name="LaButti K.M."/>
            <person name="Lapidus A."/>
            <person name="Lindquist E.A."/>
            <person name="Lucas S.M."/>
            <person name="Riley R."/>
            <person name="Salamov A.A."/>
            <person name="Hoffmeister D."/>
            <person name="Schwenk D."/>
            <person name="Hadar Y."/>
            <person name="Yarden O."/>
            <person name="de Vries R.P."/>
            <person name="Wiebenga A."/>
            <person name="Stenlid J."/>
            <person name="Eastwood D."/>
            <person name="Grigoriev I.V."/>
            <person name="Berka R.M."/>
            <person name="Blanchette R.A."/>
            <person name="Kersten P."/>
            <person name="Martinez A.T."/>
            <person name="Vicuna R."/>
            <person name="Cullen D."/>
        </authorList>
    </citation>
    <scope>NUCLEOTIDE SEQUENCE [LARGE SCALE GENOMIC DNA]</scope>
    <source>
        <strain evidence="1 2">B</strain>
    </source>
</reference>
<evidence type="ECO:0000313" key="1">
    <source>
        <dbReference type="EMBL" id="EMD40298.1"/>
    </source>
</evidence>
<keyword evidence="2" id="KW-1185">Reference proteome</keyword>
<sequence>MLAPPVVWQRWVLKPHDVDDKIRLTAERGFIVDRQYQAIFWPFLHTENGFYGPS</sequence>
<gene>
    <name evidence="1" type="ORF">CERSUDRAFT_79972</name>
</gene>
<name>M2QTC5_CERS8</name>
<dbReference type="AlphaFoldDB" id="M2QTC5"/>
<dbReference type="Proteomes" id="UP000016930">
    <property type="component" value="Unassembled WGS sequence"/>
</dbReference>
<organism evidence="1 2">
    <name type="scientific">Ceriporiopsis subvermispora (strain B)</name>
    <name type="common">White-rot fungus</name>
    <name type="synonym">Gelatoporia subvermispora</name>
    <dbReference type="NCBI Taxonomy" id="914234"/>
    <lineage>
        <taxon>Eukaryota</taxon>
        <taxon>Fungi</taxon>
        <taxon>Dikarya</taxon>
        <taxon>Basidiomycota</taxon>
        <taxon>Agaricomycotina</taxon>
        <taxon>Agaricomycetes</taxon>
        <taxon>Polyporales</taxon>
        <taxon>Gelatoporiaceae</taxon>
        <taxon>Gelatoporia</taxon>
    </lineage>
</organism>
<dbReference type="HOGENOM" id="CLU_3050141_0_0_1"/>
<evidence type="ECO:0000313" key="2">
    <source>
        <dbReference type="Proteomes" id="UP000016930"/>
    </source>
</evidence>